<protein>
    <recommendedName>
        <fullName evidence="1">DUF7660 domain-containing protein</fullName>
    </recommendedName>
</protein>
<keyword evidence="3" id="KW-1185">Reference proteome</keyword>
<dbReference type="Proteomes" id="UP000309673">
    <property type="component" value="Unassembled WGS sequence"/>
</dbReference>
<evidence type="ECO:0000313" key="2">
    <source>
        <dbReference type="EMBL" id="TJY43074.1"/>
    </source>
</evidence>
<name>A0A4U0FFC6_9BACL</name>
<gene>
    <name evidence="2" type="ORF">E5161_04035</name>
</gene>
<feature type="domain" description="DUF7660" evidence="1">
    <location>
        <begin position="17"/>
        <end position="82"/>
    </location>
</feature>
<evidence type="ECO:0000259" key="1">
    <source>
        <dbReference type="Pfam" id="PF24693"/>
    </source>
</evidence>
<proteinExistence type="predicted"/>
<accession>A0A4U0FFC6</accession>
<organism evidence="2 3">
    <name type="scientific">Cohnella pontilimi</name>
    <dbReference type="NCBI Taxonomy" id="2564100"/>
    <lineage>
        <taxon>Bacteria</taxon>
        <taxon>Bacillati</taxon>
        <taxon>Bacillota</taxon>
        <taxon>Bacilli</taxon>
        <taxon>Bacillales</taxon>
        <taxon>Paenibacillaceae</taxon>
        <taxon>Cohnella</taxon>
    </lineage>
</organism>
<dbReference type="AlphaFoldDB" id="A0A4U0FFC6"/>
<evidence type="ECO:0000313" key="3">
    <source>
        <dbReference type="Proteomes" id="UP000309673"/>
    </source>
</evidence>
<dbReference type="EMBL" id="SUPK01000002">
    <property type="protein sequence ID" value="TJY43074.1"/>
    <property type="molecule type" value="Genomic_DNA"/>
</dbReference>
<sequence>MKKTLFELVNDVTDEITFLNFINELHKDRLENSDWENNSIESFLEAIHDWGKASINGLEFYEKPDNSWKRCAQILYMGKIYE</sequence>
<dbReference type="Pfam" id="PF24693">
    <property type="entry name" value="DUF7660"/>
    <property type="match status" value="1"/>
</dbReference>
<reference evidence="2 3" key="1">
    <citation type="submission" date="2019-04" db="EMBL/GenBank/DDBJ databases">
        <title>Cohnella sp. nov., isolated from soil.</title>
        <authorList>
            <person name="Kim W."/>
        </authorList>
    </citation>
    <scope>NUCLEOTIDE SEQUENCE [LARGE SCALE GENOMIC DNA]</scope>
    <source>
        <strain evidence="2 3">CAU 1483</strain>
    </source>
</reference>
<dbReference type="OrthoDB" id="2628285at2"/>
<dbReference type="RefSeq" id="WP_136776439.1">
    <property type="nucleotide sequence ID" value="NZ_SUPK01000002.1"/>
</dbReference>
<comment type="caution">
    <text evidence="2">The sequence shown here is derived from an EMBL/GenBank/DDBJ whole genome shotgun (WGS) entry which is preliminary data.</text>
</comment>
<dbReference type="InterPro" id="IPR056077">
    <property type="entry name" value="DUF7660"/>
</dbReference>